<evidence type="ECO:0000256" key="1">
    <source>
        <dbReference type="ARBA" id="ARBA00006889"/>
    </source>
</evidence>
<protein>
    <recommendedName>
        <fullName evidence="3">Lipocalin/cytosolic fatty-acid binding domain-containing protein</fullName>
    </recommendedName>
</protein>
<evidence type="ECO:0000259" key="3">
    <source>
        <dbReference type="Pfam" id="PF00061"/>
    </source>
</evidence>
<dbReference type="AlphaFoldDB" id="A0A5C6P6L3"/>
<accession>A0A5C6P6L3</accession>
<feature type="chain" id="PRO_5022848573" description="Lipocalin/cytosolic fatty-acid binding domain-containing protein" evidence="2">
    <location>
        <begin position="19"/>
        <end position="181"/>
    </location>
</feature>
<sequence length="181" mass="19837">MTVLLSALGILLCSLVSSSDVLPQAEFDLHMMAGKWHLVGFASNTEWFVSRKAGMKMGTAIFSPTLDGDLNLSHASLRSDGSCWRMTSLVKKTDVAGKFSYPTSFGDGNEMIVVDVKYDEYALVHVANTKEAHLTVVNKLYGRSQVLGPDVLEKFQRFSLETGILPENIVPLPQNGTLNIQ</sequence>
<dbReference type="Pfam" id="PF00061">
    <property type="entry name" value="Lipocalin"/>
    <property type="match status" value="1"/>
</dbReference>
<dbReference type="PANTHER" id="PTHR11430:SF133">
    <property type="entry name" value="LIPOCALIN"/>
    <property type="match status" value="1"/>
</dbReference>
<keyword evidence="2" id="KW-0732">Signal</keyword>
<dbReference type="InterPro" id="IPR012674">
    <property type="entry name" value="Calycin"/>
</dbReference>
<comment type="similarity">
    <text evidence="1">Belongs to the calycin superfamily. Lipocalin family.</text>
</comment>
<dbReference type="Proteomes" id="UP000324091">
    <property type="component" value="Chromosome 14"/>
</dbReference>
<dbReference type="InterPro" id="IPR002345">
    <property type="entry name" value="Lipocalin"/>
</dbReference>
<feature type="signal peptide" evidence="2">
    <location>
        <begin position="1"/>
        <end position="18"/>
    </location>
</feature>
<name>A0A5C6P6L3_9TELE</name>
<dbReference type="GO" id="GO:0036094">
    <property type="term" value="F:small molecule binding"/>
    <property type="evidence" value="ECO:0007669"/>
    <property type="project" value="InterPro"/>
</dbReference>
<dbReference type="InterPro" id="IPR000566">
    <property type="entry name" value="Lipocln_cytosolic_FA-bd_dom"/>
</dbReference>
<comment type="caution">
    <text evidence="4">The sequence shown here is derived from an EMBL/GenBank/DDBJ whole genome shotgun (WGS) entry which is preliminary data.</text>
</comment>
<keyword evidence="5" id="KW-1185">Reference proteome</keyword>
<gene>
    <name evidence="4" type="ORF">D4764_14G0007790</name>
</gene>
<reference evidence="4 5" key="1">
    <citation type="submission" date="2019-04" db="EMBL/GenBank/DDBJ databases">
        <title>Chromosome genome assembly for Takifugu flavidus.</title>
        <authorList>
            <person name="Xiao S."/>
        </authorList>
    </citation>
    <scope>NUCLEOTIDE SEQUENCE [LARGE SCALE GENOMIC DNA]</scope>
    <source>
        <strain evidence="4">HTHZ2018</strain>
        <tissue evidence="4">Muscle</tissue>
    </source>
</reference>
<dbReference type="Gene3D" id="2.40.128.20">
    <property type="match status" value="1"/>
</dbReference>
<evidence type="ECO:0000256" key="2">
    <source>
        <dbReference type="SAM" id="SignalP"/>
    </source>
</evidence>
<dbReference type="PANTHER" id="PTHR11430">
    <property type="entry name" value="LIPOCALIN"/>
    <property type="match status" value="1"/>
</dbReference>
<feature type="domain" description="Lipocalin/cytosolic fatty-acid binding" evidence="3">
    <location>
        <begin position="33"/>
        <end position="174"/>
    </location>
</feature>
<evidence type="ECO:0000313" key="5">
    <source>
        <dbReference type="Proteomes" id="UP000324091"/>
    </source>
</evidence>
<dbReference type="EMBL" id="RHFK02000006">
    <property type="protein sequence ID" value="TWW74776.1"/>
    <property type="molecule type" value="Genomic_DNA"/>
</dbReference>
<dbReference type="SUPFAM" id="SSF50814">
    <property type="entry name" value="Lipocalins"/>
    <property type="match status" value="1"/>
</dbReference>
<evidence type="ECO:0000313" key="4">
    <source>
        <dbReference type="EMBL" id="TWW74776.1"/>
    </source>
</evidence>
<dbReference type="PRINTS" id="PR01254">
    <property type="entry name" value="PGNDSYNTHASE"/>
</dbReference>
<dbReference type="PRINTS" id="PR00179">
    <property type="entry name" value="LIPOCALIN"/>
</dbReference>
<proteinExistence type="inferred from homology"/>
<organism evidence="4 5">
    <name type="scientific">Takifugu flavidus</name>
    <name type="common">sansaifugu</name>
    <dbReference type="NCBI Taxonomy" id="433684"/>
    <lineage>
        <taxon>Eukaryota</taxon>
        <taxon>Metazoa</taxon>
        <taxon>Chordata</taxon>
        <taxon>Craniata</taxon>
        <taxon>Vertebrata</taxon>
        <taxon>Euteleostomi</taxon>
        <taxon>Actinopterygii</taxon>
        <taxon>Neopterygii</taxon>
        <taxon>Teleostei</taxon>
        <taxon>Neoteleostei</taxon>
        <taxon>Acanthomorphata</taxon>
        <taxon>Eupercaria</taxon>
        <taxon>Tetraodontiformes</taxon>
        <taxon>Tetradontoidea</taxon>
        <taxon>Tetraodontidae</taxon>
        <taxon>Takifugu</taxon>
    </lineage>
</organism>